<accession>A0A3S1JFX2</accession>
<name>A0A3S1JFX2_9BACT</name>
<dbReference type="Pfam" id="PF14298">
    <property type="entry name" value="DUF4374"/>
    <property type="match status" value="1"/>
</dbReference>
<keyword evidence="2" id="KW-1185">Reference proteome</keyword>
<comment type="caution">
    <text evidence="1">The sequence shown here is derived from an EMBL/GenBank/DDBJ whole genome shotgun (WGS) entry which is preliminary data.</text>
</comment>
<dbReference type="InterPro" id="IPR025401">
    <property type="entry name" value="DUF4374"/>
</dbReference>
<sequence>MKKTVTLLLSGVIGSMVMMSACSKSSKDEAPTGGKVDTSGLKRSKYVFVYTGQGTAAGSYIVTADDVTKGSISSTNNGVETDAYSFIIQNNTIFAQVYGAQGPVTPYRIYSDNGQVGVVGRVVNTFRTGVYGTVNSDFWVGGSDPRGNGVGELFLFDAVNLRLAGKSTTDLKQITGTGDNAVWTGVFQVDNKLYMPFYKFKPGANGSPWDGQYGNLDSSWVAVFSYPGLKFEKVIGDDRTSFIGNWFGMHGLRQIENGDVYAWSTAGAINGVKSKKPSGIVRIKKGTEQFDKSYFFNVEEKIKSKIARGEYIANGKFLLSVYNGVAEDNVSGGRIRMVIADVINQTITEVKGIPEHDQASFRMQVFYEGDGKTIDYVMEDDNKQFYVYVINAETATAVRGLHIQGASNVTSIARLKY</sequence>
<evidence type="ECO:0000313" key="2">
    <source>
        <dbReference type="Proteomes" id="UP000281028"/>
    </source>
</evidence>
<dbReference type="AlphaFoldDB" id="A0A3S1JFX2"/>
<dbReference type="EMBL" id="RIAR02000001">
    <property type="protein sequence ID" value="NSL87649.1"/>
    <property type="molecule type" value="Genomic_DNA"/>
</dbReference>
<dbReference type="PROSITE" id="PS51257">
    <property type="entry name" value="PROKAR_LIPOPROTEIN"/>
    <property type="match status" value="1"/>
</dbReference>
<dbReference type="Proteomes" id="UP000281028">
    <property type="component" value="Unassembled WGS sequence"/>
</dbReference>
<proteinExistence type="predicted"/>
<dbReference type="OrthoDB" id="693570at2"/>
<gene>
    <name evidence="1" type="ORF">ECE50_012450</name>
</gene>
<evidence type="ECO:0000313" key="1">
    <source>
        <dbReference type="EMBL" id="NSL87649.1"/>
    </source>
</evidence>
<organism evidence="1 2">
    <name type="scientific">Chitinophaga solisilvae</name>
    <dbReference type="NCBI Taxonomy" id="1233460"/>
    <lineage>
        <taxon>Bacteria</taxon>
        <taxon>Pseudomonadati</taxon>
        <taxon>Bacteroidota</taxon>
        <taxon>Chitinophagia</taxon>
        <taxon>Chitinophagales</taxon>
        <taxon>Chitinophagaceae</taxon>
        <taxon>Chitinophaga</taxon>
    </lineage>
</organism>
<reference evidence="1" key="1">
    <citation type="submission" date="2020-05" db="EMBL/GenBank/DDBJ databases">
        <title>Chitinophaga laudate sp. nov., isolated from a tropical peat swamp.</title>
        <authorList>
            <person name="Goh C.B.S."/>
            <person name="Lee M.S."/>
            <person name="Parimannan S."/>
            <person name="Pasbakhsh P."/>
            <person name="Yule C.M."/>
            <person name="Rajandas H."/>
            <person name="Loke S."/>
            <person name="Croft L."/>
            <person name="Tan J.B.L."/>
        </authorList>
    </citation>
    <scope>NUCLEOTIDE SEQUENCE</scope>
    <source>
        <strain evidence="1">Mgbs1</strain>
    </source>
</reference>
<protein>
    <submittedName>
        <fullName evidence="1">DUF4374 domain-containing protein</fullName>
    </submittedName>
</protein>